<comment type="caution">
    <text evidence="4">The sequence shown here is derived from an EMBL/GenBank/DDBJ whole genome shotgun (WGS) entry which is preliminary data.</text>
</comment>
<dbReference type="PANTHER" id="PTHR45641">
    <property type="entry name" value="TETRATRICOPEPTIDE REPEAT PROTEIN (AFU_ORTHOLOGUE AFUA_6G03870)"/>
    <property type="match status" value="1"/>
</dbReference>
<evidence type="ECO:0000256" key="2">
    <source>
        <dbReference type="ARBA" id="ARBA00022803"/>
    </source>
</evidence>
<reference evidence="4" key="1">
    <citation type="submission" date="2020-06" db="EMBL/GenBank/DDBJ databases">
        <title>Draft genome of Bugula neritina, a colonial animal packing powerful symbionts and potential medicines.</title>
        <authorList>
            <person name="Rayko M."/>
        </authorList>
    </citation>
    <scope>NUCLEOTIDE SEQUENCE [LARGE SCALE GENOMIC DNA]</scope>
    <source>
        <strain evidence="4">Kwan_BN1</strain>
    </source>
</reference>
<dbReference type="SMART" id="SM00028">
    <property type="entry name" value="TPR"/>
    <property type="match status" value="3"/>
</dbReference>
<keyword evidence="2 3" id="KW-0802">TPR repeat</keyword>
<gene>
    <name evidence="4" type="ORF">EB796_008484</name>
</gene>
<dbReference type="SUPFAM" id="SSF48452">
    <property type="entry name" value="TPR-like"/>
    <property type="match status" value="1"/>
</dbReference>
<accession>A0A7J7K3M2</accession>
<name>A0A7J7K3M2_BUGNE</name>
<keyword evidence="1" id="KW-0677">Repeat</keyword>
<organism evidence="4 5">
    <name type="scientific">Bugula neritina</name>
    <name type="common">Brown bryozoan</name>
    <name type="synonym">Sertularia neritina</name>
    <dbReference type="NCBI Taxonomy" id="10212"/>
    <lineage>
        <taxon>Eukaryota</taxon>
        <taxon>Metazoa</taxon>
        <taxon>Spiralia</taxon>
        <taxon>Lophotrochozoa</taxon>
        <taxon>Bryozoa</taxon>
        <taxon>Gymnolaemata</taxon>
        <taxon>Cheilostomatida</taxon>
        <taxon>Flustrina</taxon>
        <taxon>Buguloidea</taxon>
        <taxon>Bugulidae</taxon>
        <taxon>Bugula</taxon>
    </lineage>
</organism>
<dbReference type="Gene3D" id="1.25.40.10">
    <property type="entry name" value="Tetratricopeptide repeat domain"/>
    <property type="match status" value="1"/>
</dbReference>
<evidence type="ECO:0000313" key="4">
    <source>
        <dbReference type="EMBL" id="KAF6033212.1"/>
    </source>
</evidence>
<evidence type="ECO:0008006" key="6">
    <source>
        <dbReference type="Google" id="ProtNLM"/>
    </source>
</evidence>
<keyword evidence="5" id="KW-1185">Reference proteome</keyword>
<feature type="repeat" description="TPR" evidence="3">
    <location>
        <begin position="60"/>
        <end position="93"/>
    </location>
</feature>
<evidence type="ECO:0000256" key="1">
    <source>
        <dbReference type="ARBA" id="ARBA00022737"/>
    </source>
</evidence>
<dbReference type="EMBL" id="VXIV02001428">
    <property type="protein sequence ID" value="KAF6033212.1"/>
    <property type="molecule type" value="Genomic_DNA"/>
</dbReference>
<dbReference type="AlphaFoldDB" id="A0A7J7K3M2"/>
<dbReference type="OrthoDB" id="381520at2759"/>
<dbReference type="Proteomes" id="UP000593567">
    <property type="component" value="Unassembled WGS sequence"/>
</dbReference>
<proteinExistence type="predicted"/>
<protein>
    <recommendedName>
        <fullName evidence="6">Kinesin light chain</fullName>
    </recommendedName>
</protein>
<dbReference type="PROSITE" id="PS50005">
    <property type="entry name" value="TPR"/>
    <property type="match status" value="1"/>
</dbReference>
<dbReference type="InterPro" id="IPR019734">
    <property type="entry name" value="TPR_rpt"/>
</dbReference>
<dbReference type="InterPro" id="IPR011990">
    <property type="entry name" value="TPR-like_helical_dom_sf"/>
</dbReference>
<sequence>MQKALHGENTNHPEIAAVHQKLAETYEKQGKLTDALNSHKLCLGILQKVYELEPNHQSIATCYTNIGHVLSKEKKHDEALHYYETSLEMMKVVYAGNPNHPHIALGCRNIGVTYKIVGQLAKAKENLVSALKMFQGAYGKDNEQVARTRDILEDLQKEINIQTSTS</sequence>
<evidence type="ECO:0000256" key="3">
    <source>
        <dbReference type="PROSITE-ProRule" id="PRU00339"/>
    </source>
</evidence>
<dbReference type="Pfam" id="PF13424">
    <property type="entry name" value="TPR_12"/>
    <property type="match status" value="1"/>
</dbReference>
<evidence type="ECO:0000313" key="5">
    <source>
        <dbReference type="Proteomes" id="UP000593567"/>
    </source>
</evidence>